<dbReference type="InterPro" id="IPR001261">
    <property type="entry name" value="ArgE/DapE_CS"/>
</dbReference>
<dbReference type="AlphaFoldDB" id="A0A090W7S1"/>
<dbReference type="Gene3D" id="3.40.630.10">
    <property type="entry name" value="Zn peptidases"/>
    <property type="match status" value="1"/>
</dbReference>
<keyword evidence="2" id="KW-0862">Zinc</keyword>
<dbReference type="Pfam" id="PF01546">
    <property type="entry name" value="Peptidase_M20"/>
    <property type="match status" value="1"/>
</dbReference>
<evidence type="ECO:0000259" key="4">
    <source>
        <dbReference type="Pfam" id="PF07687"/>
    </source>
</evidence>
<dbReference type="EMBL" id="BBNS01000022">
    <property type="protein sequence ID" value="GAL72278.1"/>
    <property type="molecule type" value="Genomic_DNA"/>
</dbReference>
<proteinExistence type="predicted"/>
<accession>A0A090W7S1</accession>
<dbReference type="Gene3D" id="3.30.70.360">
    <property type="match status" value="1"/>
</dbReference>
<protein>
    <submittedName>
        <fullName evidence="5">Acetylornithine deacetylase</fullName>
        <ecNumber evidence="5">3.5.1.16</ecNumber>
    </submittedName>
</protein>
<evidence type="ECO:0000256" key="2">
    <source>
        <dbReference type="ARBA" id="ARBA00022833"/>
    </source>
</evidence>
<dbReference type="SUPFAM" id="SSF53187">
    <property type="entry name" value="Zn-dependent exopeptidases"/>
    <property type="match status" value="1"/>
</dbReference>
<sequence length="237" mass="25854">MTTTALLKKLVAFPVLGGDSNLTIINWIKDYIESFGVACTLVPNLEQTKASLHCRIGPSVDGGIILSGHTDVVPVKGQNWDTDPFVLTNKDDGNLYGRGTCDMKGFLACCLNVLPNLVKADLKKPIYFAFSYDEEIGCLSAPELIRHLQNYYPETPKYAIIGEPSLMQPIIGHKGICLYTTTVNGSAGHSSGIRKEVSAINESARLILWLEAKMNALIDAGHIDLRFTPPHSSLHTV</sequence>
<dbReference type="GO" id="GO:0006526">
    <property type="term" value="P:L-arginine biosynthetic process"/>
    <property type="evidence" value="ECO:0007669"/>
    <property type="project" value="TreeGrafter"/>
</dbReference>
<dbReference type="InterPro" id="IPR050072">
    <property type="entry name" value="Peptidase_M20A"/>
</dbReference>
<dbReference type="InterPro" id="IPR011650">
    <property type="entry name" value="Peptidase_M20_dimer"/>
</dbReference>
<name>A0A090W7S1_9FLAO</name>
<dbReference type="RefSeq" id="WP_238567264.1">
    <property type="nucleotide sequence ID" value="NZ_BBNS01000022.1"/>
</dbReference>
<dbReference type="GO" id="GO:0008777">
    <property type="term" value="F:acetylornithine deacetylase activity"/>
    <property type="evidence" value="ECO:0007669"/>
    <property type="project" value="UniProtKB-EC"/>
</dbReference>
<comment type="caution">
    <text evidence="5">The sequence shown here is derived from an EMBL/GenBank/DDBJ whole genome shotgun (WGS) entry which is preliminary data.</text>
</comment>
<evidence type="ECO:0000256" key="3">
    <source>
        <dbReference type="ARBA" id="ARBA00023285"/>
    </source>
</evidence>
<evidence type="ECO:0000313" key="5">
    <source>
        <dbReference type="EMBL" id="GAL72278.1"/>
    </source>
</evidence>
<evidence type="ECO:0000313" key="6">
    <source>
        <dbReference type="Proteomes" id="UP000029646"/>
    </source>
</evidence>
<dbReference type="EC" id="3.5.1.16" evidence="5"/>
<keyword evidence="1 5" id="KW-0378">Hydrolase</keyword>
<feature type="domain" description="Peptidase M20 dimerisation" evidence="4">
    <location>
        <begin position="171"/>
        <end position="217"/>
    </location>
</feature>
<dbReference type="Proteomes" id="UP000029646">
    <property type="component" value="Unassembled WGS sequence"/>
</dbReference>
<dbReference type="InterPro" id="IPR002933">
    <property type="entry name" value="Peptidase_M20"/>
</dbReference>
<dbReference type="PANTHER" id="PTHR43808">
    <property type="entry name" value="ACETYLORNITHINE DEACETYLASE"/>
    <property type="match status" value="1"/>
</dbReference>
<reference evidence="5 6" key="1">
    <citation type="journal article" date="2014" name="Genome Announc.">
        <title>Draft Genome Sequence of Marine Flavobacterium Jejuia pallidilutea Strain 11shimoA1 and Pigmentation Mutants.</title>
        <authorList>
            <person name="Takatani N."/>
            <person name="Nakanishi M."/>
            <person name="Meirelles P."/>
            <person name="Mino S."/>
            <person name="Suda W."/>
            <person name="Oshima K."/>
            <person name="Hattori M."/>
            <person name="Ohkuma M."/>
            <person name="Hosokawa M."/>
            <person name="Miyashita K."/>
            <person name="Thompson F.L."/>
            <person name="Niwa A."/>
            <person name="Sawabe T."/>
            <person name="Sawabe T."/>
        </authorList>
    </citation>
    <scope>NUCLEOTIDE SEQUENCE [LARGE SCALE GENOMIC DNA]</scope>
    <source>
        <strain evidence="6">JCM19302</strain>
    </source>
</reference>
<dbReference type="PANTHER" id="PTHR43808:SF31">
    <property type="entry name" value="N-ACETYL-L-CITRULLINE DEACETYLASE"/>
    <property type="match status" value="1"/>
</dbReference>
<evidence type="ECO:0000256" key="1">
    <source>
        <dbReference type="ARBA" id="ARBA00022801"/>
    </source>
</evidence>
<dbReference type="CDD" id="cd03894">
    <property type="entry name" value="M20_ArgE"/>
    <property type="match status" value="1"/>
</dbReference>
<organism evidence="5 6">
    <name type="scientific">Jejuia pallidilutea</name>
    <dbReference type="NCBI Taxonomy" id="504487"/>
    <lineage>
        <taxon>Bacteria</taxon>
        <taxon>Pseudomonadati</taxon>
        <taxon>Bacteroidota</taxon>
        <taxon>Flavobacteriia</taxon>
        <taxon>Flavobacteriales</taxon>
        <taxon>Flavobacteriaceae</taxon>
        <taxon>Jejuia</taxon>
    </lineage>
</organism>
<gene>
    <name evidence="5" type="ORF">JCM19302_23</name>
</gene>
<dbReference type="Pfam" id="PF07687">
    <property type="entry name" value="M20_dimer"/>
    <property type="match status" value="1"/>
</dbReference>
<keyword evidence="3" id="KW-0170">Cobalt</keyword>
<dbReference type="PROSITE" id="PS00759">
    <property type="entry name" value="ARGE_DAPE_CPG2_2"/>
    <property type="match status" value="1"/>
</dbReference>